<evidence type="ECO:0000256" key="1">
    <source>
        <dbReference type="SAM" id="MobiDB-lite"/>
    </source>
</evidence>
<dbReference type="EMBL" id="QMEU01000050">
    <property type="protein sequence ID" value="RAU93516.1"/>
    <property type="molecule type" value="Genomic_DNA"/>
</dbReference>
<feature type="region of interest" description="Disordered" evidence="1">
    <location>
        <begin position="1"/>
        <end position="22"/>
    </location>
</feature>
<dbReference type="RefSeq" id="WP_112709349.1">
    <property type="nucleotide sequence ID" value="NZ_QMEU01000050.1"/>
</dbReference>
<evidence type="ECO:0000313" key="2">
    <source>
        <dbReference type="EMBL" id="RAU93516.1"/>
    </source>
</evidence>
<dbReference type="AlphaFoldDB" id="A0A329KNJ5"/>
<feature type="compositionally biased region" description="Polar residues" evidence="1">
    <location>
        <begin position="1"/>
        <end position="16"/>
    </location>
</feature>
<name>A0A329KNJ5_9MYCO</name>
<protein>
    <submittedName>
        <fullName evidence="2">Uncharacterized protein</fullName>
    </submittedName>
</protein>
<comment type="caution">
    <text evidence="2">The sequence shown here is derived from an EMBL/GenBank/DDBJ whole genome shotgun (WGS) entry which is preliminary data.</text>
</comment>
<reference evidence="2 3" key="1">
    <citation type="submission" date="2018-06" db="EMBL/GenBank/DDBJ databases">
        <title>NTM in soil in Japan.</title>
        <authorList>
            <person name="Ohya K."/>
        </authorList>
    </citation>
    <scope>NUCLEOTIDE SEQUENCE [LARGE SCALE GENOMIC DNA]</scope>
    <source>
        <strain evidence="2 3">GF76</strain>
    </source>
</reference>
<accession>A0A329KNJ5</accession>
<gene>
    <name evidence="2" type="ORF">DQP58_16330</name>
</gene>
<evidence type="ECO:0000313" key="3">
    <source>
        <dbReference type="Proteomes" id="UP000250347"/>
    </source>
</evidence>
<sequence length="185" mass="20285">MSENTSDASDGDTTGSEPKAASTEFYESLTQTTDYYAAPHRVLQSLADSADFGGAGKGIPITLFLQGGMIAGHITSGQDFYRNMADLFREGVSSVTDDGELPEYADDYARRTFEGAADDIDKMIADDDKAFEEHGTKNSRWVLTRHIHLKDAYYTVPGSQSIKRDYVSVQLCQVVGWTLGVTMWG</sequence>
<organism evidence="2 3">
    <name type="scientific">Mycobacterium colombiense</name>
    <dbReference type="NCBI Taxonomy" id="339268"/>
    <lineage>
        <taxon>Bacteria</taxon>
        <taxon>Bacillati</taxon>
        <taxon>Actinomycetota</taxon>
        <taxon>Actinomycetes</taxon>
        <taxon>Mycobacteriales</taxon>
        <taxon>Mycobacteriaceae</taxon>
        <taxon>Mycobacterium</taxon>
        <taxon>Mycobacterium avium complex (MAC)</taxon>
    </lineage>
</organism>
<proteinExistence type="predicted"/>
<dbReference type="Proteomes" id="UP000250347">
    <property type="component" value="Unassembled WGS sequence"/>
</dbReference>